<keyword evidence="4" id="KW-1185">Reference proteome</keyword>
<dbReference type="AlphaFoldDB" id="A0A9Q0R1G4"/>
<feature type="signal peptide" evidence="2">
    <location>
        <begin position="1"/>
        <end position="20"/>
    </location>
</feature>
<feature type="chain" id="PRO_5040148038" evidence="2">
    <location>
        <begin position="21"/>
        <end position="423"/>
    </location>
</feature>
<evidence type="ECO:0000256" key="2">
    <source>
        <dbReference type="SAM" id="SignalP"/>
    </source>
</evidence>
<gene>
    <name evidence="3" type="ORF">NE237_010292</name>
</gene>
<evidence type="ECO:0000313" key="4">
    <source>
        <dbReference type="Proteomes" id="UP001141806"/>
    </source>
</evidence>
<reference evidence="3" key="1">
    <citation type="journal article" date="2023" name="Plant J.">
        <title>The genome of the king protea, Protea cynaroides.</title>
        <authorList>
            <person name="Chang J."/>
            <person name="Duong T.A."/>
            <person name="Schoeman C."/>
            <person name="Ma X."/>
            <person name="Roodt D."/>
            <person name="Barker N."/>
            <person name="Li Z."/>
            <person name="Van de Peer Y."/>
            <person name="Mizrachi E."/>
        </authorList>
    </citation>
    <scope>NUCLEOTIDE SEQUENCE</scope>
    <source>
        <tissue evidence="3">Young leaves</tissue>
    </source>
</reference>
<sequence length="423" mass="50342">MVRLAVTLLLIFSLFLLSNAHLQSKQPENQVVEWNPSSSNSLLVPDSASKSAILPSNHLTDSTIEPNVLLLLPTQTDAVALPRSDDAVTVYQTENQVVEWNPSSSNGLPDSASKSAISEKVIDSQATDAAELPGSETITVISNNEKLHYGFQFHSKYHHHHEQEEMEMEKQIEPRIAGEEIPYGDDMIVARTAGFLHRKRVHPHNSIGDGEGMMRLEEGKKHHKEWKKEEEDGEGMMKFGEGKMKHHKEWKKEKEDDEGIMRFKEGKMKHHKEWEKEKEDDERKMRFKEGKMKHYKKEWEKEKEDDERKMRFKEGKMKHHKKEWEKEKEDDERKMRFKEGKMKHHKMDWEKEKEEFEGTMRFKEDKMKRHKKEWKKEKEDDEGMMRFKDSSMKHHMEWKKKKEHTGLMKLFRKCLKKFFKLFD</sequence>
<evidence type="ECO:0000256" key="1">
    <source>
        <dbReference type="SAM" id="MobiDB-lite"/>
    </source>
</evidence>
<organism evidence="3 4">
    <name type="scientific">Protea cynaroides</name>
    <dbReference type="NCBI Taxonomy" id="273540"/>
    <lineage>
        <taxon>Eukaryota</taxon>
        <taxon>Viridiplantae</taxon>
        <taxon>Streptophyta</taxon>
        <taxon>Embryophyta</taxon>
        <taxon>Tracheophyta</taxon>
        <taxon>Spermatophyta</taxon>
        <taxon>Magnoliopsida</taxon>
        <taxon>Proteales</taxon>
        <taxon>Proteaceae</taxon>
        <taxon>Protea</taxon>
    </lineage>
</organism>
<evidence type="ECO:0000313" key="3">
    <source>
        <dbReference type="EMBL" id="KAJ4979512.1"/>
    </source>
</evidence>
<accession>A0A9Q0R1G4</accession>
<comment type="caution">
    <text evidence="3">The sequence shown here is derived from an EMBL/GenBank/DDBJ whole genome shotgun (WGS) entry which is preliminary data.</text>
</comment>
<protein>
    <submittedName>
        <fullName evidence="3">Uncharacterized protein</fullName>
    </submittedName>
</protein>
<name>A0A9Q0R1G4_9MAGN</name>
<dbReference type="OrthoDB" id="10645255at2759"/>
<proteinExistence type="predicted"/>
<feature type="compositionally biased region" description="Basic and acidic residues" evidence="1">
    <location>
        <begin position="322"/>
        <end position="340"/>
    </location>
</feature>
<dbReference type="EMBL" id="JAMYWD010000002">
    <property type="protein sequence ID" value="KAJ4979512.1"/>
    <property type="molecule type" value="Genomic_DNA"/>
</dbReference>
<keyword evidence="2" id="KW-0732">Signal</keyword>
<dbReference type="Proteomes" id="UP001141806">
    <property type="component" value="Unassembled WGS sequence"/>
</dbReference>
<feature type="region of interest" description="Disordered" evidence="1">
    <location>
        <begin position="318"/>
        <end position="344"/>
    </location>
</feature>
<dbReference type="SUPFAM" id="SSF82185">
    <property type="entry name" value="Histone H3 K4-specific methyltransferase SET7/9 N-terminal domain"/>
    <property type="match status" value="1"/>
</dbReference>